<reference evidence="2" key="1">
    <citation type="submission" date="2021-03" db="EMBL/GenBank/DDBJ databases">
        <authorList>
            <person name="Tagirdzhanova G."/>
        </authorList>
    </citation>
    <scope>NUCLEOTIDE SEQUENCE</scope>
</reference>
<comment type="caution">
    <text evidence="2">The sequence shown here is derived from an EMBL/GenBank/DDBJ whole genome shotgun (WGS) entry which is preliminary data.</text>
</comment>
<dbReference type="Proteomes" id="UP000664534">
    <property type="component" value="Unassembled WGS sequence"/>
</dbReference>
<organism evidence="2 3">
    <name type="scientific">Imshaugia aleurites</name>
    <dbReference type="NCBI Taxonomy" id="172621"/>
    <lineage>
        <taxon>Eukaryota</taxon>
        <taxon>Fungi</taxon>
        <taxon>Dikarya</taxon>
        <taxon>Ascomycota</taxon>
        <taxon>Pezizomycotina</taxon>
        <taxon>Lecanoromycetes</taxon>
        <taxon>OSLEUM clade</taxon>
        <taxon>Lecanoromycetidae</taxon>
        <taxon>Lecanorales</taxon>
        <taxon>Lecanorineae</taxon>
        <taxon>Parmeliaceae</taxon>
        <taxon>Imshaugia</taxon>
    </lineage>
</organism>
<name>A0A8H3J846_9LECA</name>
<dbReference type="OrthoDB" id="5348682at2759"/>
<dbReference type="AlphaFoldDB" id="A0A8H3J846"/>
<accession>A0A8H3J846</accession>
<feature type="chain" id="PRO_5034218423" evidence="1">
    <location>
        <begin position="22"/>
        <end position="353"/>
    </location>
</feature>
<protein>
    <submittedName>
        <fullName evidence="2">Uncharacterized protein</fullName>
    </submittedName>
</protein>
<gene>
    <name evidence="2" type="ORF">IMSHALPRED_003875</name>
</gene>
<dbReference type="EMBL" id="CAJPDT010000194">
    <property type="protein sequence ID" value="CAF9942547.1"/>
    <property type="molecule type" value="Genomic_DNA"/>
</dbReference>
<evidence type="ECO:0000256" key="1">
    <source>
        <dbReference type="SAM" id="SignalP"/>
    </source>
</evidence>
<evidence type="ECO:0000313" key="3">
    <source>
        <dbReference type="Proteomes" id="UP000664534"/>
    </source>
</evidence>
<proteinExistence type="predicted"/>
<keyword evidence="3" id="KW-1185">Reference proteome</keyword>
<keyword evidence="1" id="KW-0732">Signal</keyword>
<feature type="signal peptide" evidence="1">
    <location>
        <begin position="1"/>
        <end position="21"/>
    </location>
</feature>
<evidence type="ECO:0000313" key="2">
    <source>
        <dbReference type="EMBL" id="CAF9942547.1"/>
    </source>
</evidence>
<sequence length="353" mass="38637">MFDVWLLLLFSQAFIVANAQAASLSLKNQSAPITLSKTRNLTTANHGDATLTDLSNEISLSFITSGDPIPAGELSHTLSVASARVQVYLPRHADEAVSDDYFQTVIRFPGTGDIISISFYVYGIGLSWRELSRALVILRQYMLGMGPGHPVQHIQQLEFYVRLEAGVEVAYGVVTLATGSRAVAKRGSVTTSLQLPHANFSSPTTVILPIIFNIPKTNLDLNITSLGQPIPEMTILTTIELAFTEIILDHTDIDAPIPANMPFSFNATFGKRTELVTAEIRIDNYPGKQITWGLVCILIYGLRDFMSETMHFNALSFEIKDGRLGWIGHGDVLYGPDPGTASTQKLKLGRDVI</sequence>